<dbReference type="AlphaFoldDB" id="A0AAJ0CKW7"/>
<protein>
    <submittedName>
        <fullName evidence="2">Uncharacterized protein</fullName>
    </submittedName>
</protein>
<evidence type="ECO:0000313" key="3">
    <source>
        <dbReference type="Proteomes" id="UP001251528"/>
    </source>
</evidence>
<name>A0AAJ0CKW7_9HYPO</name>
<organism evidence="2 3">
    <name type="scientific">Conoideocrella luteorostrata</name>
    <dbReference type="NCBI Taxonomy" id="1105319"/>
    <lineage>
        <taxon>Eukaryota</taxon>
        <taxon>Fungi</taxon>
        <taxon>Dikarya</taxon>
        <taxon>Ascomycota</taxon>
        <taxon>Pezizomycotina</taxon>
        <taxon>Sordariomycetes</taxon>
        <taxon>Hypocreomycetidae</taxon>
        <taxon>Hypocreales</taxon>
        <taxon>Clavicipitaceae</taxon>
        <taxon>Conoideocrella</taxon>
    </lineage>
</organism>
<feature type="compositionally biased region" description="Polar residues" evidence="1">
    <location>
        <begin position="415"/>
        <end position="426"/>
    </location>
</feature>
<feature type="region of interest" description="Disordered" evidence="1">
    <location>
        <begin position="82"/>
        <end position="150"/>
    </location>
</feature>
<feature type="compositionally biased region" description="Low complexity" evidence="1">
    <location>
        <begin position="651"/>
        <end position="662"/>
    </location>
</feature>
<feature type="compositionally biased region" description="Polar residues" evidence="1">
    <location>
        <begin position="25"/>
        <end position="40"/>
    </location>
</feature>
<comment type="caution">
    <text evidence="2">The sequence shown here is derived from an EMBL/GenBank/DDBJ whole genome shotgun (WGS) entry which is preliminary data.</text>
</comment>
<keyword evidence="3" id="KW-1185">Reference proteome</keyword>
<evidence type="ECO:0000313" key="2">
    <source>
        <dbReference type="EMBL" id="KAK2593497.1"/>
    </source>
</evidence>
<feature type="compositionally biased region" description="Basic and acidic residues" evidence="1">
    <location>
        <begin position="386"/>
        <end position="400"/>
    </location>
</feature>
<feature type="compositionally biased region" description="Low complexity" evidence="1">
    <location>
        <begin position="439"/>
        <end position="448"/>
    </location>
</feature>
<feature type="compositionally biased region" description="Basic and acidic residues" evidence="1">
    <location>
        <begin position="1159"/>
        <end position="1170"/>
    </location>
</feature>
<evidence type="ECO:0000256" key="1">
    <source>
        <dbReference type="SAM" id="MobiDB-lite"/>
    </source>
</evidence>
<feature type="region of interest" description="Disordered" evidence="1">
    <location>
        <begin position="849"/>
        <end position="923"/>
    </location>
</feature>
<feature type="compositionally biased region" description="Low complexity" evidence="1">
    <location>
        <begin position="1174"/>
        <end position="1186"/>
    </location>
</feature>
<feature type="region of interest" description="Disordered" evidence="1">
    <location>
        <begin position="202"/>
        <end position="777"/>
    </location>
</feature>
<feature type="compositionally biased region" description="Low complexity" evidence="1">
    <location>
        <begin position="97"/>
        <end position="114"/>
    </location>
</feature>
<feature type="compositionally biased region" description="Polar residues" evidence="1">
    <location>
        <begin position="1190"/>
        <end position="1206"/>
    </location>
</feature>
<feature type="compositionally biased region" description="Polar residues" evidence="1">
    <location>
        <begin position="246"/>
        <end position="259"/>
    </location>
</feature>
<feature type="compositionally biased region" description="Polar residues" evidence="1">
    <location>
        <begin position="467"/>
        <end position="523"/>
    </location>
</feature>
<feature type="compositionally biased region" description="Basic and acidic residues" evidence="1">
    <location>
        <begin position="351"/>
        <end position="365"/>
    </location>
</feature>
<proteinExistence type="predicted"/>
<feature type="compositionally biased region" description="Pro residues" evidence="1">
    <location>
        <begin position="732"/>
        <end position="743"/>
    </location>
</feature>
<feature type="compositionally biased region" description="Basic and acidic residues" evidence="1">
    <location>
        <begin position="547"/>
        <end position="594"/>
    </location>
</feature>
<dbReference type="Proteomes" id="UP001251528">
    <property type="component" value="Unassembled WGS sequence"/>
</dbReference>
<feature type="compositionally biased region" description="Polar residues" evidence="1">
    <location>
        <begin position="1"/>
        <end position="12"/>
    </location>
</feature>
<feature type="compositionally biased region" description="Basic and acidic residues" evidence="1">
    <location>
        <begin position="894"/>
        <end position="908"/>
    </location>
</feature>
<feature type="region of interest" description="Disordered" evidence="1">
    <location>
        <begin position="1"/>
        <end position="69"/>
    </location>
</feature>
<gene>
    <name evidence="2" type="ORF">QQS21_008813</name>
</gene>
<accession>A0AAJ0CKW7</accession>
<feature type="region of interest" description="Disordered" evidence="1">
    <location>
        <begin position="1132"/>
        <end position="1206"/>
    </location>
</feature>
<feature type="compositionally biased region" description="Polar residues" evidence="1">
    <location>
        <begin position="745"/>
        <end position="768"/>
    </location>
</feature>
<sequence>MPTANGLPTSSGDDIVNKRVFSPEELSNSADVSLSGGSDTEASRADWSTLKDADKGHERSASSTKKPTTFKAVSVNKTFLASKASPGGVVTKPIDKPTSGSGTPPPGTSSSSSSRPRLIAKTGSSARDAAPRLSSIINGAKATSGPDPNVVWNKNRRKFIYAFDCNPRACETDRDGIIVAPEPKKFTDEELKKYGIHMASRLNEDDAQGQGKWADIDDDDEDWAPEAITWGDGTKTTLPHLDEQPASVQTTSSPLSVTKLQPKPKSPAPSTAVRSPISRPGGLATGRGLVLKPASQEKPALIAKPAAPVTPAKSPWATLPPVDRASPGLVETAALPHGQPRETTFTKPLHQPKEIAADDFTRSSWRESSSYGSRELYNSQSGRYEPVTDRRGSFKSEPQTRHPALLQRPHPLDQVTETQGLQQVAQMPQDGPYIRRRGSSSVSTGSASLQQRGAKNSDVLVPPADTLRTNRLSFANSTESPDSQGDGSSLNALLSKDQMSQPQVTNSPPGRISATLSTGTTSSDTKDFPPQSSNDAVVEQMQYQKKLMRERNELARKRRQEEEALEEAAKKERIQKKLDALGPPPERKGDKKECSPGVELSRPTHIQQRERRTSSDTLTSPMTETLSALETGASSTIPGRPDRPQSSTKPQSSNTSLSQSTTFRRLSHGHESRRSDPWGGTGPRPDRFSSWGSAVPPSLRNVWGSPDNDRGLGNGTFNPDLGRVTNSSTTPSPNPKGPSPIAPPNASTRASSHSRSQATQVTSVNSKSPIYGPPGSELASKWVSSTAENDQKLSTTILTERVGRERQLMEKGMTMEDSQPVIKDTWRPIHAQGDGTRHTIGTVDVQSHQPVPWKSTKDGPQNGPTVKVDSASSTKAGVIGSSTPSQSRPSRFFPTREVRHETTVETRLSRPTSPTPPPPTMEGHPAYEGDVMRPHVSLPKPQPVVKLPPALISTQLNQTRPNNPWTTRVAMKDSQRDHGSCPGGEGIWQARIHKLLHGDRPSSVRDVGIDASSRGPLDPVGYQTSATVLLPSAVSATTDNTCQFLVSKPMAEECFEEQEMGSLPQIRLPHKAPEAAWQPATAQAKALPKKFLVQAALMEPFQLPSDSYGGLVSINVLFPGMKETKAVSLPTLITRGSRGSHGQRSTTRHRGFSAGLRGGKKETPGSHDSEMTPSRSGRGSRAGYRGRASDSWTRQQSSQSQNPTKS</sequence>
<feature type="compositionally biased region" description="Polar residues" evidence="1">
    <location>
        <begin position="858"/>
        <end position="889"/>
    </location>
</feature>
<feature type="compositionally biased region" description="Polar residues" evidence="1">
    <location>
        <begin position="615"/>
        <end position="637"/>
    </location>
</feature>
<dbReference type="EMBL" id="JASWJB010000209">
    <property type="protein sequence ID" value="KAK2593497.1"/>
    <property type="molecule type" value="Genomic_DNA"/>
</dbReference>
<reference evidence="2" key="1">
    <citation type="submission" date="2023-06" db="EMBL/GenBank/DDBJ databases">
        <title>Conoideocrella luteorostrata (Hypocreales: Clavicipitaceae), a potential biocontrol fungus for elongate hemlock scale in United States Christmas tree production areas.</title>
        <authorList>
            <person name="Barrett H."/>
            <person name="Lovett B."/>
            <person name="Macias A.M."/>
            <person name="Stajich J.E."/>
            <person name="Kasson M.T."/>
        </authorList>
    </citation>
    <scope>NUCLEOTIDE SEQUENCE</scope>
    <source>
        <strain evidence="2">ARSEF 14590</strain>
    </source>
</reference>
<feature type="compositionally biased region" description="Basic and acidic residues" evidence="1">
    <location>
        <begin position="41"/>
        <end position="60"/>
    </location>
</feature>